<feature type="transmembrane region" description="Helical" evidence="1">
    <location>
        <begin position="199"/>
        <end position="220"/>
    </location>
</feature>
<dbReference type="AlphaFoldDB" id="V5FK08"/>
<feature type="transmembrane region" description="Helical" evidence="1">
    <location>
        <begin position="270"/>
        <end position="290"/>
    </location>
</feature>
<dbReference type="InterPro" id="IPR049458">
    <property type="entry name" value="EpsG-like"/>
</dbReference>
<dbReference type="EMBL" id="BAUJ01000032">
    <property type="protein sequence ID" value="GAD90076.1"/>
    <property type="molecule type" value="Genomic_DNA"/>
</dbReference>
<keyword evidence="1" id="KW-1133">Transmembrane helix</keyword>
<reference evidence="2 3" key="1">
    <citation type="submission" date="2013-10" db="EMBL/GenBank/DDBJ databases">
        <authorList>
            <person name="Ichikawa N."/>
            <person name="Kimura A."/>
            <person name="Ohji S."/>
            <person name="Hosoyama A."/>
            <person name="Fujita N."/>
        </authorList>
    </citation>
    <scope>NUCLEOTIDE SEQUENCE [LARGE SCALE GENOMIC DNA]</scope>
    <source>
        <strain evidence="2 3">NBRC 102217</strain>
    </source>
</reference>
<feature type="transmembrane region" description="Helical" evidence="1">
    <location>
        <begin position="240"/>
        <end position="258"/>
    </location>
</feature>
<proteinExistence type="predicted"/>
<feature type="transmembrane region" description="Helical" evidence="1">
    <location>
        <begin position="169"/>
        <end position="192"/>
    </location>
</feature>
<name>V5FK08_9VIBR</name>
<evidence type="ECO:0000313" key="3">
    <source>
        <dbReference type="Proteomes" id="UP000017800"/>
    </source>
</evidence>
<gene>
    <name evidence="2" type="ORF">VHA01S_032_00260</name>
</gene>
<reference evidence="2 3" key="2">
    <citation type="submission" date="2013-11" db="EMBL/GenBank/DDBJ databases">
        <title>Whole genome shotgun sequence of Vibrio halioticoli NBRC 102217.</title>
        <authorList>
            <person name="Isaki S."/>
            <person name="Kimura A."/>
            <person name="Ohji S."/>
            <person name="Hosoyama A."/>
            <person name="Fujita N."/>
            <person name="Hashimoto M."/>
            <person name="Hosoyama Y."/>
            <person name="Yamazoe A."/>
        </authorList>
    </citation>
    <scope>NUCLEOTIDE SEQUENCE [LARGE SCALE GENOMIC DNA]</scope>
    <source>
        <strain evidence="2 3">NBRC 102217</strain>
    </source>
</reference>
<accession>V5FK08</accession>
<dbReference type="Pfam" id="PF14897">
    <property type="entry name" value="EpsG"/>
    <property type="match status" value="1"/>
</dbReference>
<dbReference type="OrthoDB" id="6154241at2"/>
<keyword evidence="1" id="KW-0472">Membrane</keyword>
<evidence type="ECO:0008006" key="4">
    <source>
        <dbReference type="Google" id="ProtNLM"/>
    </source>
</evidence>
<feature type="transmembrane region" description="Helical" evidence="1">
    <location>
        <begin position="296"/>
        <end position="316"/>
    </location>
</feature>
<dbReference type="RefSeq" id="WP_023404429.1">
    <property type="nucleotide sequence ID" value="NZ_BAUJ01000032.1"/>
</dbReference>
<feature type="transmembrane region" description="Helical" evidence="1">
    <location>
        <begin position="123"/>
        <end position="140"/>
    </location>
</feature>
<sequence>MFPYYFTFVFCVFCFYLGHLKVNSNEYIVGNKYFILLSIASVILLSTLRSIYVGTDTGIYYRIFQRSDNWQVFFDNISLFSEPGFRFVEFVIKINFNNHVFMLLFVASFVLICTFFVIDKISIFPVLSLICFLLLGFYTFHFNAARQAVAVSLFLLSIPFVLNKQPIKFLAIILLGFLFHKSILLCVPMYYIFGRKLSISNLVIISLFFLIAAFSLDSIVSNISEFDGRYSSYSNSNYESNGSVSVAFNFLVLIWLFIAKRINSIQDKLFDMSIVAMFIACSIGLMSVILSLNPSGILRASVYFTQFMIFALPISIMSFKEGVLLNVVIFLAISFMMIYFYLTTKAFSNLYPYTTNLNFF</sequence>
<evidence type="ECO:0000256" key="1">
    <source>
        <dbReference type="SAM" id="Phobius"/>
    </source>
</evidence>
<feature type="transmembrane region" description="Helical" evidence="1">
    <location>
        <begin position="34"/>
        <end position="52"/>
    </location>
</feature>
<organism evidence="2 3">
    <name type="scientific">Vibrio halioticoli NBRC 102217</name>
    <dbReference type="NCBI Taxonomy" id="1219072"/>
    <lineage>
        <taxon>Bacteria</taxon>
        <taxon>Pseudomonadati</taxon>
        <taxon>Pseudomonadota</taxon>
        <taxon>Gammaproteobacteria</taxon>
        <taxon>Vibrionales</taxon>
        <taxon>Vibrionaceae</taxon>
        <taxon>Vibrio</taxon>
    </lineage>
</organism>
<protein>
    <recommendedName>
        <fullName evidence="4">EpsG family protein</fullName>
    </recommendedName>
</protein>
<keyword evidence="1" id="KW-0812">Transmembrane</keyword>
<keyword evidence="3" id="KW-1185">Reference proteome</keyword>
<dbReference type="Proteomes" id="UP000017800">
    <property type="component" value="Unassembled WGS sequence"/>
</dbReference>
<evidence type="ECO:0000313" key="2">
    <source>
        <dbReference type="EMBL" id="GAD90076.1"/>
    </source>
</evidence>
<comment type="caution">
    <text evidence="2">The sequence shown here is derived from an EMBL/GenBank/DDBJ whole genome shotgun (WGS) entry which is preliminary data.</text>
</comment>
<feature type="transmembrane region" description="Helical" evidence="1">
    <location>
        <begin position="100"/>
        <end position="117"/>
    </location>
</feature>
<feature type="transmembrane region" description="Helical" evidence="1">
    <location>
        <begin position="323"/>
        <end position="342"/>
    </location>
</feature>